<sequence length="309" mass="34329">MKYILSISSAVAVYCFVSLLLMHASKKNFRVKRRIAFFAAKEGAAGDSSRKSIHRKINLRFLNIPQKIASGLASAGIPLTPDEFILLWACVSIVPPVIASFFLGLWVSLLLVVLGVAAPPLYVSRMQKRRLSLFNRQLEDALLVISNSLRAGFTFEQSLESVANDMPPPIGEEFLKAIREVRLGVPVDMALNSLAERMQSRDLRLMNSAVLIQRQVGGNLSEILSKISETIHDRIQIQKEIKALTAQGRMSGAIISILPVFLFLVMNIISPGYSAQLYQNPMGIMMLVVGVFMEIIGFLVIRKIVNIRF</sequence>
<name>A0A4Z0YDX6_9FIRM</name>
<dbReference type="PANTHER" id="PTHR35007">
    <property type="entry name" value="INTEGRAL MEMBRANE PROTEIN-RELATED"/>
    <property type="match status" value="1"/>
</dbReference>
<dbReference type="AlphaFoldDB" id="A0A4Z0YDX6"/>
<keyword evidence="4 6" id="KW-1133">Transmembrane helix</keyword>
<dbReference type="InterPro" id="IPR018076">
    <property type="entry name" value="T2SS_GspF_dom"/>
</dbReference>
<proteinExistence type="predicted"/>
<keyword evidence="9" id="KW-1185">Reference proteome</keyword>
<dbReference type="Proteomes" id="UP000297714">
    <property type="component" value="Unassembled WGS sequence"/>
</dbReference>
<keyword evidence="5 6" id="KW-0472">Membrane</keyword>
<evidence type="ECO:0000256" key="2">
    <source>
        <dbReference type="ARBA" id="ARBA00022475"/>
    </source>
</evidence>
<comment type="caution">
    <text evidence="8">The sequence shown here is derived from an EMBL/GenBank/DDBJ whole genome shotgun (WGS) entry which is preliminary data.</text>
</comment>
<keyword evidence="2" id="KW-1003">Cell membrane</keyword>
<organism evidence="8 9">
    <name type="scientific">Caproiciproducens galactitolivorans</name>
    <dbReference type="NCBI Taxonomy" id="642589"/>
    <lineage>
        <taxon>Bacteria</taxon>
        <taxon>Bacillati</taxon>
        <taxon>Bacillota</taxon>
        <taxon>Clostridia</taxon>
        <taxon>Eubacteriales</taxon>
        <taxon>Acutalibacteraceae</taxon>
        <taxon>Caproiciproducens</taxon>
    </lineage>
</organism>
<gene>
    <name evidence="8" type="ORF">CAGA_07810</name>
</gene>
<reference evidence="8 9" key="1">
    <citation type="submission" date="2019-04" db="EMBL/GenBank/DDBJ databases">
        <authorList>
            <person name="Poehlein A."/>
            <person name="Bengelsdorf F.R."/>
            <person name="Duerre P."/>
            <person name="Daniel R."/>
        </authorList>
    </citation>
    <scope>NUCLEOTIDE SEQUENCE [LARGE SCALE GENOMIC DNA]</scope>
    <source>
        <strain evidence="8 9">BS-1</strain>
    </source>
</reference>
<evidence type="ECO:0000256" key="3">
    <source>
        <dbReference type="ARBA" id="ARBA00022692"/>
    </source>
</evidence>
<dbReference type="EMBL" id="SRMQ01000002">
    <property type="protein sequence ID" value="TGJ77411.1"/>
    <property type="molecule type" value="Genomic_DNA"/>
</dbReference>
<feature type="domain" description="Type II secretion system protein GspF" evidence="7">
    <location>
        <begin position="143"/>
        <end position="266"/>
    </location>
</feature>
<keyword evidence="3 6" id="KW-0812">Transmembrane</keyword>
<evidence type="ECO:0000256" key="5">
    <source>
        <dbReference type="ARBA" id="ARBA00023136"/>
    </source>
</evidence>
<evidence type="ECO:0000256" key="4">
    <source>
        <dbReference type="ARBA" id="ARBA00022989"/>
    </source>
</evidence>
<evidence type="ECO:0000313" key="9">
    <source>
        <dbReference type="Proteomes" id="UP000297714"/>
    </source>
</evidence>
<dbReference type="Gene3D" id="1.20.81.30">
    <property type="entry name" value="Type II secretion system (T2SS), domain F"/>
    <property type="match status" value="1"/>
</dbReference>
<accession>A0A4Z0YDX6</accession>
<dbReference type="Pfam" id="PF00482">
    <property type="entry name" value="T2SSF"/>
    <property type="match status" value="1"/>
</dbReference>
<protein>
    <submittedName>
        <fullName evidence="8">Bacterial type II secretion system protein F domain protein</fullName>
    </submittedName>
</protein>
<dbReference type="GO" id="GO:0005886">
    <property type="term" value="C:plasma membrane"/>
    <property type="evidence" value="ECO:0007669"/>
    <property type="project" value="UniProtKB-SubCell"/>
</dbReference>
<dbReference type="RefSeq" id="WP_135657911.1">
    <property type="nucleotide sequence ID" value="NZ_JAJUFJ010000002.1"/>
</dbReference>
<dbReference type="PANTHER" id="PTHR35007:SF1">
    <property type="entry name" value="PILUS ASSEMBLY PROTEIN"/>
    <property type="match status" value="1"/>
</dbReference>
<comment type="subcellular location">
    <subcellularLocation>
        <location evidence="1">Cell membrane</location>
        <topology evidence="1">Multi-pass membrane protein</topology>
    </subcellularLocation>
</comment>
<evidence type="ECO:0000256" key="1">
    <source>
        <dbReference type="ARBA" id="ARBA00004651"/>
    </source>
</evidence>
<dbReference type="InterPro" id="IPR042094">
    <property type="entry name" value="T2SS_GspF_sf"/>
</dbReference>
<dbReference type="OrthoDB" id="9803381at2"/>
<feature type="transmembrane region" description="Helical" evidence="6">
    <location>
        <begin position="282"/>
        <end position="301"/>
    </location>
</feature>
<feature type="transmembrane region" description="Helical" evidence="6">
    <location>
        <begin position="252"/>
        <end position="270"/>
    </location>
</feature>
<evidence type="ECO:0000259" key="7">
    <source>
        <dbReference type="Pfam" id="PF00482"/>
    </source>
</evidence>
<evidence type="ECO:0000313" key="8">
    <source>
        <dbReference type="EMBL" id="TGJ77411.1"/>
    </source>
</evidence>
<feature type="transmembrane region" description="Helical" evidence="6">
    <location>
        <begin position="97"/>
        <end position="123"/>
    </location>
</feature>
<feature type="transmembrane region" description="Helical" evidence="6">
    <location>
        <begin position="6"/>
        <end position="24"/>
    </location>
</feature>
<evidence type="ECO:0000256" key="6">
    <source>
        <dbReference type="SAM" id="Phobius"/>
    </source>
</evidence>